<keyword evidence="4" id="KW-0281">Fimbrium</keyword>
<protein>
    <submittedName>
        <fullName evidence="6">Type 1 fimbrial protein</fullName>
    </submittedName>
</protein>
<evidence type="ECO:0000256" key="2">
    <source>
        <dbReference type="ARBA" id="ARBA00006671"/>
    </source>
</evidence>
<evidence type="ECO:0000256" key="1">
    <source>
        <dbReference type="ARBA" id="ARBA00004561"/>
    </source>
</evidence>
<dbReference type="Gene3D" id="2.60.40.1090">
    <property type="entry name" value="Fimbrial-type adhesion domain"/>
    <property type="match status" value="1"/>
</dbReference>
<dbReference type="SUPFAM" id="SSF49401">
    <property type="entry name" value="Bacterial adhesins"/>
    <property type="match status" value="1"/>
</dbReference>
<dbReference type="Pfam" id="PF16970">
    <property type="entry name" value="FimA"/>
    <property type="match status" value="1"/>
</dbReference>
<dbReference type="PANTHER" id="PTHR33420:SF3">
    <property type="entry name" value="FIMBRIAL SUBUNIT ELFA"/>
    <property type="match status" value="1"/>
</dbReference>
<keyword evidence="7" id="KW-1185">Reference proteome</keyword>
<dbReference type="PANTHER" id="PTHR33420">
    <property type="entry name" value="FIMBRIAL SUBUNIT ELFA-RELATED"/>
    <property type="match status" value="1"/>
</dbReference>
<feature type="chain" id="PRO_5045756051" evidence="5">
    <location>
        <begin position="34"/>
        <end position="370"/>
    </location>
</feature>
<dbReference type="InterPro" id="IPR039458">
    <property type="entry name" value="FimA-like"/>
</dbReference>
<comment type="similarity">
    <text evidence="2">Belongs to the fimbrial protein family.</text>
</comment>
<comment type="caution">
    <text evidence="6">The sequence shown here is derived from an EMBL/GenBank/DDBJ whole genome shotgun (WGS) entry which is preliminary data.</text>
</comment>
<evidence type="ECO:0000256" key="3">
    <source>
        <dbReference type="ARBA" id="ARBA00022729"/>
    </source>
</evidence>
<proteinExistence type="inferred from homology"/>
<evidence type="ECO:0000313" key="7">
    <source>
        <dbReference type="Proteomes" id="UP001430065"/>
    </source>
</evidence>
<evidence type="ECO:0000313" key="6">
    <source>
        <dbReference type="EMBL" id="MBM7122337.1"/>
    </source>
</evidence>
<dbReference type="RefSeq" id="WP_204636789.1">
    <property type="nucleotide sequence ID" value="NZ_JADIKC010000006.1"/>
</dbReference>
<dbReference type="Gene3D" id="2.60.40.3310">
    <property type="match status" value="1"/>
</dbReference>
<name>A0ABS2JV78_9GAMM</name>
<gene>
    <name evidence="6" type="ORF">ISP20_14310</name>
</gene>
<dbReference type="InterPro" id="IPR008966">
    <property type="entry name" value="Adhesion_dom_sf"/>
</dbReference>
<dbReference type="Proteomes" id="UP001430065">
    <property type="component" value="Unassembled WGS sequence"/>
</dbReference>
<evidence type="ECO:0000256" key="5">
    <source>
        <dbReference type="SAM" id="SignalP"/>
    </source>
</evidence>
<dbReference type="InterPro" id="IPR036937">
    <property type="entry name" value="Adhesion_dom_fimbrial_sf"/>
</dbReference>
<keyword evidence="3 5" id="KW-0732">Signal</keyword>
<dbReference type="EMBL" id="JADIKC010000006">
    <property type="protein sequence ID" value="MBM7122337.1"/>
    <property type="molecule type" value="Genomic_DNA"/>
</dbReference>
<dbReference type="InterPro" id="IPR050263">
    <property type="entry name" value="Bact_Fimbrial_Adh_Pro"/>
</dbReference>
<feature type="signal peptide" evidence="5">
    <location>
        <begin position="1"/>
        <end position="33"/>
    </location>
</feature>
<organism evidence="6 7">
    <name type="scientific">Dyella kyungheensis</name>
    <dbReference type="NCBI Taxonomy" id="1242174"/>
    <lineage>
        <taxon>Bacteria</taxon>
        <taxon>Pseudomonadati</taxon>
        <taxon>Pseudomonadota</taxon>
        <taxon>Gammaproteobacteria</taxon>
        <taxon>Lysobacterales</taxon>
        <taxon>Rhodanobacteraceae</taxon>
        <taxon>Dyella</taxon>
    </lineage>
</organism>
<evidence type="ECO:0000256" key="4">
    <source>
        <dbReference type="ARBA" id="ARBA00023263"/>
    </source>
</evidence>
<comment type="subcellular location">
    <subcellularLocation>
        <location evidence="1">Fimbrium</location>
    </subcellularLocation>
</comment>
<sequence length="370" mass="37062">MKVGSALRKRHAQLFGLLMLLLMATGWAPAAQAAANCQATSATLSMPATVVVQPDEGLGPIDGATGTATIIFNCSGLPASKAANDYTATIQAGQTLAPLDNSNNTSGPGITFATNLNGWAVLVTATPVQATSKSCLACGPTSTAGYVPGAVTAPSSAAVGSFSGTVTASYTAQLIKTKTTAGTGTISQNNLIPYWWYISGGSVNSTSQSLGANLVLPAIIITNPTCTVTGGNNQTVTLPTVDTSQLSASGKTAGVTPFNIEITGCPNGFTVASNIFSGGTVSNTTGNLTNTTTGNGGAKNVQVQLLNGPGSSLSGALNLSKTSSAAAQNSGTFNVVNNAVTLNYYAQYYATAAATAGVVNATIKYTITYQ</sequence>
<reference evidence="6 7" key="1">
    <citation type="submission" date="2020-10" db="EMBL/GenBank/DDBJ databases">
        <title>Phylogeny of dyella-like bacteria.</title>
        <authorList>
            <person name="Fu J."/>
        </authorList>
    </citation>
    <scope>NUCLEOTIDE SEQUENCE [LARGE SCALE GENOMIC DNA]</scope>
    <source>
        <strain evidence="6 7">THG-B117</strain>
    </source>
</reference>
<accession>A0ABS2JV78</accession>